<proteinExistence type="predicted"/>
<dbReference type="EMBL" id="JAMPKK010000047">
    <property type="protein sequence ID" value="MEP0866633.1"/>
    <property type="molecule type" value="Genomic_DNA"/>
</dbReference>
<dbReference type="InterPro" id="IPR010667">
    <property type="entry name" value="Phage_T4_Gp19"/>
</dbReference>
<keyword evidence="2" id="KW-1185">Reference proteome</keyword>
<evidence type="ECO:0000313" key="2">
    <source>
        <dbReference type="Proteomes" id="UP001442494"/>
    </source>
</evidence>
<dbReference type="Pfam" id="PF06841">
    <property type="entry name" value="Phage_T4_gp19"/>
    <property type="match status" value="1"/>
</dbReference>
<sequence length="168" mass="19151">MTDFPEILTTCRFYLELKLDGSNDAVDGYFMDCSGFKSTQQVIEISEVTPQKWGKDGESQGRVVRTKIPGNVSYSNITLRRGLTCSMTLWNWIQAVQDGNWGKQQRDGSLVIYNQAAQEQFRFEFKRAWPTSYKIADVNAVGGDMEIEEIEVTVEELKRMNVVTNDSN</sequence>
<dbReference type="NCBIfam" id="TIGR02241">
    <property type="entry name" value="conserved hypothetical phage tail region protein"/>
    <property type="match status" value="1"/>
</dbReference>
<dbReference type="PANTHER" id="PTHR38009:SF1">
    <property type="entry name" value="CONSERVED HYPOTHETICAL PHAGE TAIL PROTEIN"/>
    <property type="match status" value="1"/>
</dbReference>
<comment type="caution">
    <text evidence="1">The sequence shown here is derived from an EMBL/GenBank/DDBJ whole genome shotgun (WGS) entry which is preliminary data.</text>
</comment>
<dbReference type="PANTHER" id="PTHR38009">
    <property type="entry name" value="CONSERVED HYPOTHETICAL PHAGE TAIL PROTEIN"/>
    <property type="match status" value="1"/>
</dbReference>
<dbReference type="RefSeq" id="WP_190421278.1">
    <property type="nucleotide sequence ID" value="NZ_JAMPKK010000047.1"/>
</dbReference>
<evidence type="ECO:0000313" key="1">
    <source>
        <dbReference type="EMBL" id="MEP0866633.1"/>
    </source>
</evidence>
<accession>A0ABV0JTC8</accession>
<name>A0ABV0JTC8_9CYAN</name>
<gene>
    <name evidence="1" type="ORF">NDI37_19430</name>
</gene>
<reference evidence="1 2" key="1">
    <citation type="submission" date="2022-04" db="EMBL/GenBank/DDBJ databases">
        <title>Positive selection, recombination, and allopatry shape intraspecific diversity of widespread and dominant cyanobacteria.</title>
        <authorList>
            <person name="Wei J."/>
            <person name="Shu W."/>
            <person name="Hu C."/>
        </authorList>
    </citation>
    <scope>NUCLEOTIDE SEQUENCE [LARGE SCALE GENOMIC DNA]</scope>
    <source>
        <strain evidence="1 2">GB2-A5</strain>
    </source>
</reference>
<protein>
    <submittedName>
        <fullName evidence="1">Phage tail protein</fullName>
    </submittedName>
</protein>
<dbReference type="Proteomes" id="UP001442494">
    <property type="component" value="Unassembled WGS sequence"/>
</dbReference>
<dbReference type="InterPro" id="IPR011747">
    <property type="entry name" value="CHP02241"/>
</dbReference>
<organism evidence="1 2">
    <name type="scientific">Funiculus sociatus GB2-A5</name>
    <dbReference type="NCBI Taxonomy" id="2933946"/>
    <lineage>
        <taxon>Bacteria</taxon>
        <taxon>Bacillati</taxon>
        <taxon>Cyanobacteriota</taxon>
        <taxon>Cyanophyceae</taxon>
        <taxon>Coleofasciculales</taxon>
        <taxon>Coleofasciculaceae</taxon>
        <taxon>Funiculus</taxon>
    </lineage>
</organism>